<dbReference type="GO" id="GO:0003677">
    <property type="term" value="F:DNA binding"/>
    <property type="evidence" value="ECO:0007669"/>
    <property type="project" value="UniProtKB-KW"/>
</dbReference>
<dbReference type="GO" id="GO:0005829">
    <property type="term" value="C:cytosol"/>
    <property type="evidence" value="ECO:0007669"/>
    <property type="project" value="TreeGrafter"/>
</dbReference>
<dbReference type="InterPro" id="IPR035994">
    <property type="entry name" value="Nucleoside_phosphorylase_sf"/>
</dbReference>
<evidence type="ECO:0000259" key="2">
    <source>
        <dbReference type="PROSITE" id="PS50943"/>
    </source>
</evidence>
<dbReference type="SUPFAM" id="SSF53167">
    <property type="entry name" value="Purine and uridine phosphorylases"/>
    <property type="match status" value="1"/>
</dbReference>
<evidence type="ECO:0000313" key="3">
    <source>
        <dbReference type="EMBL" id="RIA64924.1"/>
    </source>
</evidence>
<reference evidence="3 4" key="1">
    <citation type="submission" date="2018-08" db="EMBL/GenBank/DDBJ databases">
        <title>Genomic Encyclopedia of Archaeal and Bacterial Type Strains, Phase II (KMG-II): from individual species to whole genera.</title>
        <authorList>
            <person name="Goeker M."/>
        </authorList>
    </citation>
    <scope>NUCLEOTIDE SEQUENCE [LARGE SCALE GENOMIC DNA]</scope>
    <source>
        <strain evidence="3 4">ATCC 27112</strain>
    </source>
</reference>
<dbReference type="InterPro" id="IPR000845">
    <property type="entry name" value="Nucleoside_phosphorylase_d"/>
</dbReference>
<dbReference type="SMART" id="SM00530">
    <property type="entry name" value="HTH_XRE"/>
    <property type="match status" value="1"/>
</dbReference>
<comment type="caution">
    <text evidence="3">The sequence shown here is derived from an EMBL/GenBank/DDBJ whole genome shotgun (WGS) entry which is preliminary data.</text>
</comment>
<dbReference type="PANTHER" id="PTHR46797">
    <property type="entry name" value="HTH-TYPE TRANSCRIPTIONAL REGULATOR"/>
    <property type="match status" value="1"/>
</dbReference>
<dbReference type="GO" id="GO:0003824">
    <property type="term" value="F:catalytic activity"/>
    <property type="evidence" value="ECO:0007669"/>
    <property type="project" value="InterPro"/>
</dbReference>
<accession>A0A397R422</accession>
<dbReference type="Pfam" id="PF01048">
    <property type="entry name" value="PNP_UDP_1"/>
    <property type="match status" value="1"/>
</dbReference>
<dbReference type="EMBL" id="QXEV01000029">
    <property type="protein sequence ID" value="RIA64924.1"/>
    <property type="molecule type" value="Genomic_DNA"/>
</dbReference>
<dbReference type="RefSeq" id="WP_119016832.1">
    <property type="nucleotide sequence ID" value="NZ_QXEV01000029.1"/>
</dbReference>
<gene>
    <name evidence="3" type="ORF">EI71_01755</name>
</gene>
<evidence type="ECO:0000256" key="1">
    <source>
        <dbReference type="ARBA" id="ARBA00023125"/>
    </source>
</evidence>
<dbReference type="SUPFAM" id="SSF47413">
    <property type="entry name" value="lambda repressor-like DNA-binding domains"/>
    <property type="match status" value="1"/>
</dbReference>
<dbReference type="Gene3D" id="1.10.260.40">
    <property type="entry name" value="lambda repressor-like DNA-binding domains"/>
    <property type="match status" value="1"/>
</dbReference>
<organism evidence="3 4">
    <name type="scientific">Anaeroplasma bactoclasticum</name>
    <dbReference type="NCBI Taxonomy" id="2088"/>
    <lineage>
        <taxon>Bacteria</taxon>
        <taxon>Bacillati</taxon>
        <taxon>Mycoplasmatota</taxon>
        <taxon>Mollicutes</taxon>
        <taxon>Anaeroplasmatales</taxon>
        <taxon>Anaeroplasmataceae</taxon>
        <taxon>Anaeroplasma</taxon>
    </lineage>
</organism>
<evidence type="ECO:0000313" key="4">
    <source>
        <dbReference type="Proteomes" id="UP000266506"/>
    </source>
</evidence>
<dbReference type="OrthoDB" id="7945729at2"/>
<dbReference type="PANTHER" id="PTHR46797:SF1">
    <property type="entry name" value="METHYLPHOSPHONATE SYNTHASE"/>
    <property type="match status" value="1"/>
</dbReference>
<dbReference type="InterPro" id="IPR010982">
    <property type="entry name" value="Lambda_DNA-bd_dom_sf"/>
</dbReference>
<dbReference type="InterPro" id="IPR001387">
    <property type="entry name" value="Cro/C1-type_HTH"/>
</dbReference>
<dbReference type="AlphaFoldDB" id="A0A397R422"/>
<keyword evidence="1" id="KW-0238">DNA-binding</keyword>
<protein>
    <submittedName>
        <fullName evidence="3">Phosphorylase superfamily protein</fullName>
    </submittedName>
</protein>
<dbReference type="GO" id="GO:0003700">
    <property type="term" value="F:DNA-binding transcription factor activity"/>
    <property type="evidence" value="ECO:0007669"/>
    <property type="project" value="TreeGrafter"/>
</dbReference>
<dbReference type="InParanoid" id="A0A397R422"/>
<dbReference type="PROSITE" id="PS50943">
    <property type="entry name" value="HTH_CROC1"/>
    <property type="match status" value="1"/>
</dbReference>
<dbReference type="Proteomes" id="UP000266506">
    <property type="component" value="Unassembled WGS sequence"/>
</dbReference>
<keyword evidence="4" id="KW-1185">Reference proteome</keyword>
<sequence length="332" mass="37796">MTLGDKIKRVRLSKGLTLDDMAQKLGYSNRSAIYKIENGYGITLEKLKKIAEALDVPFEELIYDDIDYLDAKDVIKEAEKVNLIDDILYAVYGIHKETYYDFAIIAPSWYPEKVFNDEDNIILLKKASYNSSYEVYSDNLKIAYIQCGSGASNLTDCMLCLTNANINKIYFIGAVGSIDKAIPIASLVTPSKCISYDGVTPFFKKQFEKKMYGNVIIPYNLDEIDKNIELLKSNNIDITKEIVFCTDSILLEYSHMDEIKATGAKLIEMETAAFYSCLRIMKKSGMALLLVSDNSQDKKSLIEKTMDDKNKYNYVRNNIITNSIKMIYCRSR</sequence>
<dbReference type="Pfam" id="PF01381">
    <property type="entry name" value="HTH_3"/>
    <property type="match status" value="1"/>
</dbReference>
<name>A0A397R422_9MOLU</name>
<proteinExistence type="predicted"/>
<feature type="domain" description="HTH cro/C1-type" evidence="2">
    <location>
        <begin position="7"/>
        <end position="61"/>
    </location>
</feature>
<dbReference type="CDD" id="cd00093">
    <property type="entry name" value="HTH_XRE"/>
    <property type="match status" value="1"/>
</dbReference>
<dbReference type="Gene3D" id="3.40.50.1580">
    <property type="entry name" value="Nucleoside phosphorylase domain"/>
    <property type="match status" value="1"/>
</dbReference>
<dbReference type="InterPro" id="IPR050807">
    <property type="entry name" value="TransReg_Diox_bact_type"/>
</dbReference>
<dbReference type="GO" id="GO:0009116">
    <property type="term" value="P:nucleoside metabolic process"/>
    <property type="evidence" value="ECO:0007669"/>
    <property type="project" value="InterPro"/>
</dbReference>